<evidence type="ECO:0000313" key="2">
    <source>
        <dbReference type="EMBL" id="SVB14832.1"/>
    </source>
</evidence>
<accession>A0A382BN71</accession>
<feature type="region of interest" description="Disordered" evidence="1">
    <location>
        <begin position="1"/>
        <end position="22"/>
    </location>
</feature>
<protein>
    <submittedName>
        <fullName evidence="2">Uncharacterized protein</fullName>
    </submittedName>
</protein>
<dbReference type="AlphaFoldDB" id="A0A382BN71"/>
<gene>
    <name evidence="2" type="ORF">METZ01_LOCUS167686</name>
</gene>
<proteinExistence type="predicted"/>
<reference evidence="2" key="1">
    <citation type="submission" date="2018-05" db="EMBL/GenBank/DDBJ databases">
        <authorList>
            <person name="Lanie J.A."/>
            <person name="Ng W.-L."/>
            <person name="Kazmierczak K.M."/>
            <person name="Andrzejewski T.M."/>
            <person name="Davidsen T.M."/>
            <person name="Wayne K.J."/>
            <person name="Tettelin H."/>
            <person name="Glass J.I."/>
            <person name="Rusch D."/>
            <person name="Podicherti R."/>
            <person name="Tsui H.-C.T."/>
            <person name="Winkler M.E."/>
        </authorList>
    </citation>
    <scope>NUCLEOTIDE SEQUENCE</scope>
</reference>
<name>A0A382BN71_9ZZZZ</name>
<dbReference type="EMBL" id="UINC01030434">
    <property type="protein sequence ID" value="SVB14832.1"/>
    <property type="molecule type" value="Genomic_DNA"/>
</dbReference>
<feature type="non-terminal residue" evidence="2">
    <location>
        <position position="1"/>
    </location>
</feature>
<feature type="compositionally biased region" description="Basic and acidic residues" evidence="1">
    <location>
        <begin position="1"/>
        <end position="11"/>
    </location>
</feature>
<sequence length="22" mass="2326">VDGRTVGHVEPDAIQTHQPVVA</sequence>
<evidence type="ECO:0000256" key="1">
    <source>
        <dbReference type="SAM" id="MobiDB-lite"/>
    </source>
</evidence>
<organism evidence="2">
    <name type="scientific">marine metagenome</name>
    <dbReference type="NCBI Taxonomy" id="408172"/>
    <lineage>
        <taxon>unclassified sequences</taxon>
        <taxon>metagenomes</taxon>
        <taxon>ecological metagenomes</taxon>
    </lineage>
</organism>